<keyword evidence="3 11" id="KW-0813">Transport</keyword>
<comment type="caution">
    <text evidence="12">The sequence shown here is derived from an EMBL/GenBank/DDBJ whole genome shotgun (WGS) entry which is preliminary data.</text>
</comment>
<keyword evidence="8 11" id="KW-1133">Transmembrane helix</keyword>
<keyword evidence="7" id="KW-0677">Repeat</keyword>
<sequence length="238" mass="26712">MTLNRNSIRNIIGIIGNVISFGLFAAPAPTFYKIIKRGAVEDFSPNPYLATILNCALWVFYGLPIVHPHSILVVTINSVGLVMEFAYIITYFYYANKNQRKKVLIVLAGEAVLYALIVTLTLTLLHTTQKRTLVVGIFCLIFNIAMYAMPLDNMLLVIRTKSVEYLPGFLLLANFLNGGTWLTYALLRFDLFVFISNGCGAILGLIQLILYAIYYKSTPKRDNNIEKPPPRTVELPPV</sequence>
<dbReference type="FunFam" id="1.20.1280.290:FF:000001">
    <property type="entry name" value="Bidirectional sugar transporter SWEET"/>
    <property type="match status" value="1"/>
</dbReference>
<dbReference type="OrthoDB" id="409725at2759"/>
<evidence type="ECO:0000256" key="11">
    <source>
        <dbReference type="RuleBase" id="RU910715"/>
    </source>
</evidence>
<accession>A0A200RBL9</accession>
<protein>
    <recommendedName>
        <fullName evidence="11">Bidirectional sugar transporter SWEET</fullName>
    </recommendedName>
</protein>
<name>A0A200RBL9_MACCD</name>
<keyword evidence="13" id="KW-1185">Reference proteome</keyword>
<evidence type="ECO:0000256" key="6">
    <source>
        <dbReference type="ARBA" id="ARBA00022692"/>
    </source>
</evidence>
<dbReference type="AlphaFoldDB" id="A0A200RBL9"/>
<dbReference type="PANTHER" id="PTHR10791">
    <property type="entry name" value="RAG1-ACTIVATING PROTEIN 1"/>
    <property type="match status" value="1"/>
</dbReference>
<comment type="function">
    <text evidence="11">Mediates both low-affinity uptake and efflux of sugar across the membrane.</text>
</comment>
<feature type="transmembrane region" description="Helical" evidence="11">
    <location>
        <begin position="71"/>
        <end position="94"/>
    </location>
</feature>
<evidence type="ECO:0000256" key="8">
    <source>
        <dbReference type="ARBA" id="ARBA00022989"/>
    </source>
</evidence>
<dbReference type="GO" id="GO:0005886">
    <property type="term" value="C:plasma membrane"/>
    <property type="evidence" value="ECO:0007669"/>
    <property type="project" value="UniProtKB-SubCell"/>
</dbReference>
<dbReference type="OMA" id="VRLWLWI"/>
<keyword evidence="4" id="KW-1003">Cell membrane</keyword>
<comment type="similarity">
    <text evidence="2 11">Belongs to the SWEET sugar transporter family.</text>
</comment>
<keyword evidence="9 11" id="KW-0472">Membrane</keyword>
<dbReference type="InParanoid" id="A0A200RBL9"/>
<feature type="transmembrane region" description="Helical" evidence="11">
    <location>
        <begin position="132"/>
        <end position="151"/>
    </location>
</feature>
<dbReference type="InterPro" id="IPR004316">
    <property type="entry name" value="SWEET_rpt"/>
</dbReference>
<reference evidence="12 13" key="1">
    <citation type="journal article" date="2017" name="Mol. Plant">
        <title>The Genome of Medicinal Plant Macleaya cordata Provides New Insights into Benzylisoquinoline Alkaloids Metabolism.</title>
        <authorList>
            <person name="Liu X."/>
            <person name="Liu Y."/>
            <person name="Huang P."/>
            <person name="Ma Y."/>
            <person name="Qing Z."/>
            <person name="Tang Q."/>
            <person name="Cao H."/>
            <person name="Cheng P."/>
            <person name="Zheng Y."/>
            <person name="Yuan Z."/>
            <person name="Zhou Y."/>
            <person name="Liu J."/>
            <person name="Tang Z."/>
            <person name="Zhuo Y."/>
            <person name="Zhang Y."/>
            <person name="Yu L."/>
            <person name="Huang J."/>
            <person name="Yang P."/>
            <person name="Peng Q."/>
            <person name="Zhang J."/>
            <person name="Jiang W."/>
            <person name="Zhang Z."/>
            <person name="Lin K."/>
            <person name="Ro D.K."/>
            <person name="Chen X."/>
            <person name="Xiong X."/>
            <person name="Shang Y."/>
            <person name="Huang S."/>
            <person name="Zeng J."/>
        </authorList>
    </citation>
    <scope>NUCLEOTIDE SEQUENCE [LARGE SCALE GENOMIC DNA]</scope>
    <source>
        <strain evidence="13">cv. BLH2017</strain>
        <tissue evidence="12">Root</tissue>
    </source>
</reference>
<dbReference type="Pfam" id="PF03083">
    <property type="entry name" value="MtN3_slv"/>
    <property type="match status" value="2"/>
</dbReference>
<gene>
    <name evidence="12" type="ORF">BVC80_1665g68</name>
</gene>
<keyword evidence="6 11" id="KW-0812">Transmembrane</keyword>
<dbReference type="InterPro" id="IPR047664">
    <property type="entry name" value="SWEET"/>
</dbReference>
<evidence type="ECO:0000256" key="1">
    <source>
        <dbReference type="ARBA" id="ARBA00004651"/>
    </source>
</evidence>
<dbReference type="EMBL" id="MVGT01000148">
    <property type="protein sequence ID" value="OVA20104.1"/>
    <property type="molecule type" value="Genomic_DNA"/>
</dbReference>
<organism evidence="12 13">
    <name type="scientific">Macleaya cordata</name>
    <name type="common">Five-seeded plume-poppy</name>
    <name type="synonym">Bocconia cordata</name>
    <dbReference type="NCBI Taxonomy" id="56857"/>
    <lineage>
        <taxon>Eukaryota</taxon>
        <taxon>Viridiplantae</taxon>
        <taxon>Streptophyta</taxon>
        <taxon>Embryophyta</taxon>
        <taxon>Tracheophyta</taxon>
        <taxon>Spermatophyta</taxon>
        <taxon>Magnoliopsida</taxon>
        <taxon>Ranunculales</taxon>
        <taxon>Papaveraceae</taxon>
        <taxon>Papaveroideae</taxon>
        <taxon>Macleaya</taxon>
    </lineage>
</organism>
<dbReference type="FunCoup" id="A0A200RBL9">
    <property type="interactions" value="350"/>
</dbReference>
<feature type="transmembrane region" description="Helical" evidence="11">
    <location>
        <begin position="12"/>
        <end position="35"/>
    </location>
</feature>
<feature type="transmembrane region" description="Helical" evidence="11">
    <location>
        <begin position="47"/>
        <end position="65"/>
    </location>
</feature>
<evidence type="ECO:0000256" key="5">
    <source>
        <dbReference type="ARBA" id="ARBA00022597"/>
    </source>
</evidence>
<proteinExistence type="inferred from homology"/>
<evidence type="ECO:0000256" key="7">
    <source>
        <dbReference type="ARBA" id="ARBA00022737"/>
    </source>
</evidence>
<dbReference type="FunFam" id="1.20.1280.290:FF:000002">
    <property type="entry name" value="Bidirectional sugar transporter SWEET"/>
    <property type="match status" value="1"/>
</dbReference>
<evidence type="ECO:0000256" key="10">
    <source>
        <dbReference type="ARBA" id="ARBA00037238"/>
    </source>
</evidence>
<feature type="transmembrane region" description="Helical" evidence="11">
    <location>
        <begin position="103"/>
        <end position="126"/>
    </location>
</feature>
<evidence type="ECO:0000313" key="12">
    <source>
        <dbReference type="EMBL" id="OVA20104.1"/>
    </source>
</evidence>
<evidence type="ECO:0000256" key="4">
    <source>
        <dbReference type="ARBA" id="ARBA00022475"/>
    </source>
</evidence>
<comment type="subcellular location">
    <subcellularLocation>
        <location evidence="1 11">Cell membrane</location>
        <topology evidence="1 11">Multi-pass membrane protein</topology>
    </subcellularLocation>
</comment>
<dbReference type="Gene3D" id="1.20.1280.290">
    <property type="match status" value="2"/>
</dbReference>
<evidence type="ECO:0000256" key="9">
    <source>
        <dbReference type="ARBA" id="ARBA00023136"/>
    </source>
</evidence>
<evidence type="ECO:0000256" key="2">
    <source>
        <dbReference type="ARBA" id="ARBA00007809"/>
    </source>
</evidence>
<keyword evidence="5 11" id="KW-0762">Sugar transport</keyword>
<feature type="transmembrane region" description="Helical" evidence="11">
    <location>
        <begin position="191"/>
        <end position="214"/>
    </location>
</feature>
<evidence type="ECO:0000313" key="13">
    <source>
        <dbReference type="Proteomes" id="UP000195402"/>
    </source>
</evidence>
<feature type="transmembrane region" description="Helical" evidence="11">
    <location>
        <begin position="163"/>
        <end position="185"/>
    </location>
</feature>
<comment type="function">
    <text evidence="10">Mediates both low-affinity uptake and efflux of sugar across the plasma membrane.</text>
</comment>
<evidence type="ECO:0000256" key="3">
    <source>
        <dbReference type="ARBA" id="ARBA00022448"/>
    </source>
</evidence>
<dbReference type="PANTHER" id="PTHR10791:SF30">
    <property type="entry name" value="SUGAR TRANSPORTER SWEET1"/>
    <property type="match status" value="1"/>
</dbReference>
<dbReference type="Proteomes" id="UP000195402">
    <property type="component" value="Unassembled WGS sequence"/>
</dbReference>
<dbReference type="GO" id="GO:0051119">
    <property type="term" value="F:sugar transmembrane transporter activity"/>
    <property type="evidence" value="ECO:0007669"/>
    <property type="project" value="InterPro"/>
</dbReference>